<feature type="domain" description="Holliday junction DNA helicase RuvA C-terminal" evidence="8">
    <location>
        <begin position="72"/>
        <end position="113"/>
    </location>
</feature>
<protein>
    <submittedName>
        <fullName evidence="9">DNA helicase, Holliday junction RuvB-type like protein</fullName>
    </submittedName>
</protein>
<evidence type="ECO:0000259" key="8">
    <source>
        <dbReference type="Pfam" id="PF07499"/>
    </source>
</evidence>
<evidence type="ECO:0000313" key="9">
    <source>
        <dbReference type="EMBL" id="GKT33929.1"/>
    </source>
</evidence>
<evidence type="ECO:0000256" key="4">
    <source>
        <dbReference type="ARBA" id="ARBA00022840"/>
    </source>
</evidence>
<keyword evidence="2" id="KW-0547">Nucleotide-binding</keyword>
<feature type="non-terminal residue" evidence="9">
    <location>
        <position position="162"/>
    </location>
</feature>
<dbReference type="SUPFAM" id="SSF47781">
    <property type="entry name" value="RuvA domain 2-like"/>
    <property type="match status" value="1"/>
</dbReference>
<dbReference type="NCBIfam" id="TIGR00084">
    <property type="entry name" value="ruvA"/>
    <property type="match status" value="1"/>
</dbReference>
<dbReference type="Gene3D" id="1.10.8.10">
    <property type="entry name" value="DNA helicase RuvA subunit, C-terminal domain"/>
    <property type="match status" value="1"/>
</dbReference>
<proteinExistence type="predicted"/>
<dbReference type="Proteomes" id="UP001057375">
    <property type="component" value="Unassembled WGS sequence"/>
</dbReference>
<dbReference type="Pfam" id="PF14520">
    <property type="entry name" value="HHH_5"/>
    <property type="match status" value="1"/>
</dbReference>
<dbReference type="CDD" id="cd14332">
    <property type="entry name" value="UBA_RuvA_C"/>
    <property type="match status" value="1"/>
</dbReference>
<keyword evidence="5" id="KW-0238">DNA-binding</keyword>
<evidence type="ECO:0000313" key="10">
    <source>
        <dbReference type="Proteomes" id="UP001057375"/>
    </source>
</evidence>
<comment type="caution">
    <text evidence="9">The sequence shown here is derived from an EMBL/GenBank/DDBJ whole genome shotgun (WGS) entry which is preliminary data.</text>
</comment>
<dbReference type="PANTHER" id="PTHR42848:SF1">
    <property type="entry name" value="HOLLIDAY JUNCTION BRANCH MIGRATION COMPLEX SUBUNIT RUVB"/>
    <property type="match status" value="1"/>
</dbReference>
<evidence type="ECO:0000259" key="7">
    <source>
        <dbReference type="Pfam" id="PF05496"/>
    </source>
</evidence>
<evidence type="ECO:0000256" key="1">
    <source>
        <dbReference type="ARBA" id="ARBA00022490"/>
    </source>
</evidence>
<dbReference type="InterPro" id="IPR008824">
    <property type="entry name" value="RuvB-like_N"/>
</dbReference>
<dbReference type="InterPro" id="IPR010994">
    <property type="entry name" value="RuvA_2-like"/>
</dbReference>
<dbReference type="InterPro" id="IPR011114">
    <property type="entry name" value="RuvA_C"/>
</dbReference>
<dbReference type="InterPro" id="IPR004605">
    <property type="entry name" value="DNA_helicase_Holl-junc_RuvB"/>
</dbReference>
<evidence type="ECO:0000256" key="5">
    <source>
        <dbReference type="ARBA" id="ARBA00023125"/>
    </source>
</evidence>
<feature type="domain" description="RuvB-like AAA+ ATPase" evidence="7">
    <location>
        <begin position="115"/>
        <end position="162"/>
    </location>
</feature>
<keyword evidence="3" id="KW-0227">DNA damage</keyword>
<dbReference type="SUPFAM" id="SSF52540">
    <property type="entry name" value="P-loop containing nucleoside triphosphate hydrolases"/>
    <property type="match status" value="1"/>
</dbReference>
<dbReference type="Gene3D" id="3.40.50.300">
    <property type="entry name" value="P-loop containing nucleotide triphosphate hydrolases"/>
    <property type="match status" value="1"/>
</dbReference>
<evidence type="ECO:0000256" key="3">
    <source>
        <dbReference type="ARBA" id="ARBA00022763"/>
    </source>
</evidence>
<evidence type="ECO:0000256" key="6">
    <source>
        <dbReference type="ARBA" id="ARBA00023204"/>
    </source>
</evidence>
<dbReference type="InterPro" id="IPR036267">
    <property type="entry name" value="RuvA_C_sf"/>
</dbReference>
<keyword evidence="4" id="KW-0067">ATP-binding</keyword>
<organism evidence="9 10">
    <name type="scientific">Aduncisulcus paluster</name>
    <dbReference type="NCBI Taxonomy" id="2918883"/>
    <lineage>
        <taxon>Eukaryota</taxon>
        <taxon>Metamonada</taxon>
        <taxon>Carpediemonas-like organisms</taxon>
        <taxon>Aduncisulcus</taxon>
    </lineage>
</organism>
<dbReference type="InterPro" id="IPR027417">
    <property type="entry name" value="P-loop_NTPase"/>
</dbReference>
<evidence type="ECO:0000256" key="2">
    <source>
        <dbReference type="ARBA" id="ARBA00022741"/>
    </source>
</evidence>
<dbReference type="Pfam" id="PF07499">
    <property type="entry name" value="RuvA_C"/>
    <property type="match status" value="1"/>
</dbReference>
<keyword evidence="9" id="KW-0378">Hydrolase</keyword>
<keyword evidence="10" id="KW-1185">Reference proteome</keyword>
<dbReference type="Gene3D" id="1.10.150.20">
    <property type="entry name" value="5' to 3' exonuclease, C-terminal subdomain"/>
    <property type="match status" value="1"/>
</dbReference>
<keyword evidence="9" id="KW-0347">Helicase</keyword>
<gene>
    <name evidence="9" type="ORF">ADUPG1_007568</name>
</gene>
<feature type="non-terminal residue" evidence="9">
    <location>
        <position position="1"/>
    </location>
</feature>
<dbReference type="Pfam" id="PF05496">
    <property type="entry name" value="RuvB_N"/>
    <property type="match status" value="1"/>
</dbReference>
<dbReference type="PANTHER" id="PTHR42848">
    <property type="match status" value="1"/>
</dbReference>
<reference evidence="9" key="1">
    <citation type="submission" date="2022-03" db="EMBL/GenBank/DDBJ databases">
        <title>Draft genome sequence of Aduncisulcus paluster, a free-living microaerophilic Fornicata.</title>
        <authorList>
            <person name="Yuyama I."/>
            <person name="Kume K."/>
            <person name="Tamura T."/>
            <person name="Inagaki Y."/>
            <person name="Hashimoto T."/>
        </authorList>
    </citation>
    <scope>NUCLEOTIDE SEQUENCE</scope>
    <source>
        <strain evidence="9">NY0171</strain>
    </source>
</reference>
<dbReference type="GO" id="GO:0004386">
    <property type="term" value="F:helicase activity"/>
    <property type="evidence" value="ECO:0007669"/>
    <property type="project" value="UniProtKB-KW"/>
</dbReference>
<keyword evidence="6" id="KW-0234">DNA repair</keyword>
<dbReference type="InterPro" id="IPR000085">
    <property type="entry name" value="RuvA"/>
</dbReference>
<sequence length="162" mass="17301">LAVLSSIGVYDLAAVIVSGDVNALVKAPGVGKKTAQRVILELKDKIDKKMKSDTFSVGDIRVPQPLAVTSNTREALEALIALGYSNDEAESVLAGIDSADKSTETIIKEALQTSLRPQSLHDYIGQAKTKEKLSVFINAAKMREEPLDHVLLYGPPGLGKTT</sequence>
<name>A0ABQ5KRC5_9EUKA</name>
<keyword evidence="1" id="KW-0963">Cytoplasm</keyword>
<dbReference type="SUPFAM" id="SSF46929">
    <property type="entry name" value="DNA helicase RuvA subunit, C-terminal domain"/>
    <property type="match status" value="1"/>
</dbReference>
<accession>A0ABQ5KRC5</accession>
<dbReference type="EMBL" id="BQXS01010615">
    <property type="protein sequence ID" value="GKT33929.1"/>
    <property type="molecule type" value="Genomic_DNA"/>
</dbReference>